<feature type="domain" description="Protein kinase" evidence="6">
    <location>
        <begin position="43"/>
        <end position="337"/>
    </location>
</feature>
<dbReference type="PROSITE" id="PS00107">
    <property type="entry name" value="PROTEIN_KINASE_ATP"/>
    <property type="match status" value="1"/>
</dbReference>
<dbReference type="Gene3D" id="3.30.200.20">
    <property type="entry name" value="Phosphorylase Kinase, domain 1"/>
    <property type="match status" value="1"/>
</dbReference>
<dbReference type="EMBL" id="JEMC01002348">
    <property type="protein sequence ID" value="KYF88553.1"/>
    <property type="molecule type" value="Genomic_DNA"/>
</dbReference>
<dbReference type="Gene3D" id="1.10.510.10">
    <property type="entry name" value="Transferase(Phosphotransferase) domain 1"/>
    <property type="match status" value="1"/>
</dbReference>
<dbReference type="InterPro" id="IPR011009">
    <property type="entry name" value="Kinase-like_dom_sf"/>
</dbReference>
<dbReference type="PROSITE" id="PS00108">
    <property type="entry name" value="PROTEIN_KINASE_ST"/>
    <property type="match status" value="1"/>
</dbReference>
<dbReference type="InterPro" id="IPR000719">
    <property type="entry name" value="Prot_kinase_dom"/>
</dbReference>
<organism evidence="7 8">
    <name type="scientific">Sorangium cellulosum</name>
    <name type="common">Polyangium cellulosum</name>
    <dbReference type="NCBI Taxonomy" id="56"/>
    <lineage>
        <taxon>Bacteria</taxon>
        <taxon>Pseudomonadati</taxon>
        <taxon>Myxococcota</taxon>
        <taxon>Polyangia</taxon>
        <taxon>Polyangiales</taxon>
        <taxon>Polyangiaceae</taxon>
        <taxon>Sorangium</taxon>
    </lineage>
</organism>
<evidence type="ECO:0000313" key="8">
    <source>
        <dbReference type="Proteomes" id="UP000075515"/>
    </source>
</evidence>
<dbReference type="InterPro" id="IPR005532">
    <property type="entry name" value="SUMF_dom"/>
</dbReference>
<evidence type="ECO:0000256" key="4">
    <source>
        <dbReference type="ARBA" id="ARBA00022840"/>
    </source>
</evidence>
<dbReference type="CDD" id="cd14014">
    <property type="entry name" value="STKc_PknB_like"/>
    <property type="match status" value="1"/>
</dbReference>
<accession>A0A150SXG1</accession>
<keyword evidence="3" id="KW-0418">Kinase</keyword>
<dbReference type="SUPFAM" id="SSF56436">
    <property type="entry name" value="C-type lectin-like"/>
    <property type="match status" value="1"/>
</dbReference>
<dbReference type="InterPro" id="IPR016187">
    <property type="entry name" value="CTDL_fold"/>
</dbReference>
<gene>
    <name evidence="7" type="ORF">BE18_23395</name>
</gene>
<dbReference type="InterPro" id="IPR008271">
    <property type="entry name" value="Ser/Thr_kinase_AS"/>
</dbReference>
<evidence type="ECO:0000256" key="1">
    <source>
        <dbReference type="ARBA" id="ARBA00022679"/>
    </source>
</evidence>
<keyword evidence="4 5" id="KW-0067">ATP-binding</keyword>
<reference evidence="7 8" key="1">
    <citation type="submission" date="2014-02" db="EMBL/GenBank/DDBJ databases">
        <title>The small core and large imbalanced accessory genome model reveals a collaborative survival strategy of Sorangium cellulosum strains in nature.</title>
        <authorList>
            <person name="Han K."/>
            <person name="Peng R."/>
            <person name="Blom J."/>
            <person name="Li Y.-Z."/>
        </authorList>
    </citation>
    <scope>NUCLEOTIDE SEQUENCE [LARGE SCALE GENOMIC DNA]</scope>
    <source>
        <strain evidence="7 8">So0149</strain>
    </source>
</reference>
<comment type="caution">
    <text evidence="7">The sequence shown here is derived from an EMBL/GenBank/DDBJ whole genome shotgun (WGS) entry which is preliminary data.</text>
</comment>
<sequence>MVKPDDEAATEDARGALDETVSALQSGGVPRAAPVRLELPGRYENLGPIGGGSFGEVRRVRDTLLDRLVAMKLLRREHAGAAHVRRRFLVEAQITAQLQHPGIVAVYDRGELSDGRLWFTMKEVRGRTLDDVLDELHAHKGPEGFGVTPSGWTFRRVVDAFARIAQAIAYAHSRGVVHRDLKPENLMVGEFGEVLVMDWGLARRITRDAAPDGVAQGSLDATSPGLTRDGDILGTLVYTSPEQAGGDTALHGPASDTYALGAVLHCVLTGHPPYRGTFHQVLAAILIGPPVDVREAAQGGPPLPEELIAVCERAMRREIAERYESAEALAADVVAWLDGVRRREQALSILEKVQGVAPVIAELRARKADLEAEARRRLGGIKPFDPVELKAPVWALENEAARLGREAALRETEWLEGVHGALSVEPELLEAHAALAEHYKERLLSAERASGGEDAIRFEALLRAHDRGKYAALLRGEGALSLVTEPPGASVALYAYVEEERRLVPRFIEDLGTTPILQRQVQKGSYLCVIRAEGRAEVRVPVLIERGGHWDGVMPGEAEPHAIPLPREGELGPDEVYVPAGWCWTGGDPQAADSLPGRRVWVDGFVIGRFPVTNREYLAFLNDLVEQGREGEAVEACPRKPGPGGAERAEATPVFERTADGQFALPPDWAPDLPVALIGWHAASAYARWLAEKTGQPWRLPGELEREKAARGADGRLVPWGNHLDATFACVLESHRGPPGPAVVDTYPADESPYGVRGLAGNVRDWCIDLWKLEGPLVAAGRLRLDPAPPEDDDFRIIRGGGWGSTINHSRAATRFGSRPETRWHGVGLRAVRSFPAGA</sequence>
<dbReference type="InterPro" id="IPR042095">
    <property type="entry name" value="SUMF_sf"/>
</dbReference>
<dbReference type="SMART" id="SM00220">
    <property type="entry name" value="S_TKc"/>
    <property type="match status" value="1"/>
</dbReference>
<evidence type="ECO:0000313" key="7">
    <source>
        <dbReference type="EMBL" id="KYF88553.1"/>
    </source>
</evidence>
<evidence type="ECO:0000256" key="2">
    <source>
        <dbReference type="ARBA" id="ARBA00022741"/>
    </source>
</evidence>
<keyword evidence="2 5" id="KW-0547">Nucleotide-binding</keyword>
<dbReference type="InterPro" id="IPR017441">
    <property type="entry name" value="Protein_kinase_ATP_BS"/>
</dbReference>
<dbReference type="SUPFAM" id="SSF56112">
    <property type="entry name" value="Protein kinase-like (PK-like)"/>
    <property type="match status" value="1"/>
</dbReference>
<dbReference type="Proteomes" id="UP000075515">
    <property type="component" value="Unassembled WGS sequence"/>
</dbReference>
<dbReference type="PANTHER" id="PTHR43289:SF6">
    <property type="entry name" value="SERINE_THREONINE-PROTEIN KINASE NEKL-3"/>
    <property type="match status" value="1"/>
</dbReference>
<protein>
    <recommendedName>
        <fullName evidence="6">Protein kinase domain-containing protein</fullName>
    </recommendedName>
</protein>
<dbReference type="Pfam" id="PF00069">
    <property type="entry name" value="Pkinase"/>
    <property type="match status" value="1"/>
</dbReference>
<dbReference type="GO" id="GO:0004674">
    <property type="term" value="F:protein serine/threonine kinase activity"/>
    <property type="evidence" value="ECO:0007669"/>
    <property type="project" value="TreeGrafter"/>
</dbReference>
<dbReference type="AlphaFoldDB" id="A0A150SXG1"/>
<dbReference type="Gene3D" id="3.90.1580.10">
    <property type="entry name" value="paralog of FGE (formylglycine-generating enzyme)"/>
    <property type="match status" value="1"/>
</dbReference>
<evidence type="ECO:0000259" key="6">
    <source>
        <dbReference type="PROSITE" id="PS50011"/>
    </source>
</evidence>
<proteinExistence type="predicted"/>
<feature type="binding site" evidence="5">
    <location>
        <position position="72"/>
    </location>
    <ligand>
        <name>ATP</name>
        <dbReference type="ChEBI" id="CHEBI:30616"/>
    </ligand>
</feature>
<dbReference type="PANTHER" id="PTHR43289">
    <property type="entry name" value="MITOGEN-ACTIVATED PROTEIN KINASE KINASE KINASE 20-RELATED"/>
    <property type="match status" value="1"/>
</dbReference>
<dbReference type="Pfam" id="PF03781">
    <property type="entry name" value="FGE-sulfatase"/>
    <property type="match status" value="1"/>
</dbReference>
<name>A0A150SXG1_SORCE</name>
<evidence type="ECO:0000256" key="3">
    <source>
        <dbReference type="ARBA" id="ARBA00022777"/>
    </source>
</evidence>
<keyword evidence="1" id="KW-0808">Transferase</keyword>
<dbReference type="PROSITE" id="PS50011">
    <property type="entry name" value="PROTEIN_KINASE_DOM"/>
    <property type="match status" value="1"/>
</dbReference>
<evidence type="ECO:0000256" key="5">
    <source>
        <dbReference type="PROSITE-ProRule" id="PRU10141"/>
    </source>
</evidence>
<dbReference type="GO" id="GO:0005524">
    <property type="term" value="F:ATP binding"/>
    <property type="evidence" value="ECO:0007669"/>
    <property type="project" value="UniProtKB-UniRule"/>
</dbReference>